<name>A0A1H8TRM9_9ACTN</name>
<evidence type="ECO:0000256" key="2">
    <source>
        <dbReference type="ARBA" id="ARBA00023125"/>
    </source>
</evidence>
<evidence type="ECO:0000259" key="4">
    <source>
        <dbReference type="PROSITE" id="PS51118"/>
    </source>
</evidence>
<dbReference type="InterPro" id="IPR036390">
    <property type="entry name" value="WH_DNA-bd_sf"/>
</dbReference>
<dbReference type="SUPFAM" id="SSF46785">
    <property type="entry name" value="Winged helix' DNA-binding domain"/>
    <property type="match status" value="1"/>
</dbReference>
<keyword evidence="6" id="KW-1185">Reference proteome</keyword>
<dbReference type="Proteomes" id="UP000181951">
    <property type="component" value="Unassembled WGS sequence"/>
</dbReference>
<dbReference type="EMBL" id="FODD01000057">
    <property type="protein sequence ID" value="SEO93183.1"/>
    <property type="molecule type" value="Genomic_DNA"/>
</dbReference>
<accession>A0A1H8TRM9</accession>
<keyword evidence="1" id="KW-0805">Transcription regulation</keyword>
<dbReference type="PROSITE" id="PS51118">
    <property type="entry name" value="HTH_HXLR"/>
    <property type="match status" value="1"/>
</dbReference>
<reference evidence="5 6" key="1">
    <citation type="submission" date="2016-10" db="EMBL/GenBank/DDBJ databases">
        <authorList>
            <person name="de Groot N.N."/>
        </authorList>
    </citation>
    <scope>NUCLEOTIDE SEQUENCE [LARGE SCALE GENOMIC DNA]</scope>
    <source>
        <strain evidence="5 6">CGMCC 4.2026</strain>
    </source>
</reference>
<proteinExistence type="predicted"/>
<dbReference type="InterPro" id="IPR036388">
    <property type="entry name" value="WH-like_DNA-bd_sf"/>
</dbReference>
<dbReference type="AlphaFoldDB" id="A0A1H8TRM9"/>
<keyword evidence="2" id="KW-0238">DNA-binding</keyword>
<dbReference type="InterPro" id="IPR036527">
    <property type="entry name" value="SCP2_sterol-bd_dom_sf"/>
</dbReference>
<dbReference type="OrthoDB" id="9792527at2"/>
<evidence type="ECO:0000313" key="5">
    <source>
        <dbReference type="EMBL" id="SEO93183.1"/>
    </source>
</evidence>
<dbReference type="SUPFAM" id="SSF55718">
    <property type="entry name" value="SCP-like"/>
    <property type="match status" value="1"/>
</dbReference>
<dbReference type="InterPro" id="IPR002577">
    <property type="entry name" value="HTH_HxlR"/>
</dbReference>
<evidence type="ECO:0000256" key="1">
    <source>
        <dbReference type="ARBA" id="ARBA00023015"/>
    </source>
</evidence>
<dbReference type="RefSeq" id="WP_069464464.1">
    <property type="nucleotide sequence ID" value="NZ_FODD01000057.1"/>
</dbReference>
<evidence type="ECO:0000256" key="3">
    <source>
        <dbReference type="ARBA" id="ARBA00023163"/>
    </source>
</evidence>
<dbReference type="STRING" id="310780.SAMN05216267_10572"/>
<evidence type="ECO:0000313" key="6">
    <source>
        <dbReference type="Proteomes" id="UP000181951"/>
    </source>
</evidence>
<keyword evidence="3" id="KW-0804">Transcription</keyword>
<protein>
    <submittedName>
        <fullName evidence="5">Transcriptional regulator, HxlR family</fullName>
    </submittedName>
</protein>
<organism evidence="5 6">
    <name type="scientific">Actinacidiphila rubida</name>
    <dbReference type="NCBI Taxonomy" id="310780"/>
    <lineage>
        <taxon>Bacteria</taxon>
        <taxon>Bacillati</taxon>
        <taxon>Actinomycetota</taxon>
        <taxon>Actinomycetes</taxon>
        <taxon>Kitasatosporales</taxon>
        <taxon>Streptomycetaceae</taxon>
        <taxon>Actinacidiphila</taxon>
    </lineage>
</organism>
<dbReference type="PANTHER" id="PTHR33204:SF18">
    <property type="entry name" value="TRANSCRIPTIONAL REGULATORY PROTEIN"/>
    <property type="match status" value="1"/>
</dbReference>
<dbReference type="Gene3D" id="1.10.10.10">
    <property type="entry name" value="Winged helix-like DNA-binding domain superfamily/Winged helix DNA-binding domain"/>
    <property type="match status" value="1"/>
</dbReference>
<dbReference type="Pfam" id="PF01638">
    <property type="entry name" value="HxlR"/>
    <property type="match status" value="1"/>
</dbReference>
<feature type="domain" description="HTH hxlR-type" evidence="4">
    <location>
        <begin position="8"/>
        <end position="106"/>
    </location>
</feature>
<sequence length="219" mass="23827">MRSYEQTCLVARSLDIVGERWTLLIVRELALGPRRYSDLLGVLSGMGTSLLASRLKHLEERNVVRRTTLPGPGQAAAYELTERGEGLFPVIAGLAEWGAGLGEPSADHTDRVEWSVVAMRLTSSKEAARFTTLTELAIEDETLWLQGDGERVRVGVGSAPLPPGLRLTSGKKTFYALAQGRLTVDDAVADERLDVHGELDEARLFFQLFSLPGGQPSPA</sequence>
<dbReference type="GO" id="GO:0003677">
    <property type="term" value="F:DNA binding"/>
    <property type="evidence" value="ECO:0007669"/>
    <property type="project" value="UniProtKB-KW"/>
</dbReference>
<dbReference type="PANTHER" id="PTHR33204">
    <property type="entry name" value="TRANSCRIPTIONAL REGULATOR, MARR FAMILY"/>
    <property type="match status" value="1"/>
</dbReference>
<gene>
    <name evidence="5" type="ORF">SAMN05216267_10572</name>
</gene>